<evidence type="ECO:0000256" key="10">
    <source>
        <dbReference type="SAM" id="Phobius"/>
    </source>
</evidence>
<dbReference type="InterPro" id="IPR003593">
    <property type="entry name" value="AAA+_ATPase"/>
</dbReference>
<dbReference type="RefSeq" id="WP_209295820.1">
    <property type="nucleotide sequence ID" value="NZ_JAGIKT010000052.1"/>
</dbReference>
<evidence type="ECO:0000256" key="1">
    <source>
        <dbReference type="ARBA" id="ARBA00004651"/>
    </source>
</evidence>
<proteinExistence type="inferred from homology"/>
<comment type="similarity">
    <text evidence="2">Belongs to the ABC transporter superfamily.</text>
</comment>
<keyword evidence="7 10" id="KW-0472">Membrane</keyword>
<dbReference type="InterPro" id="IPR017871">
    <property type="entry name" value="ABC_transporter-like_CS"/>
</dbReference>
<reference evidence="13 14" key="1">
    <citation type="submission" date="2021-03" db="EMBL/GenBank/DDBJ databases">
        <title>Genome Sequence of Bradyrhizobium vignae strain ISRA400.</title>
        <authorList>
            <person name="Tisa L.S."/>
            <person name="Svistoonoff S."/>
            <person name="Hocher V."/>
            <person name="Fall S."/>
            <person name="Zaiya A."/>
            <person name="Naing D."/>
            <person name="Niang N."/>
            <person name="Diouf A."/>
            <person name="Dasylva M.C."/>
            <person name="Toure O."/>
            <person name="Gueye M."/>
            <person name="Gully D."/>
            <person name="Tisseyre P."/>
            <person name="Simpson S."/>
            <person name="Morris K."/>
            <person name="Thomas W.K."/>
        </authorList>
    </citation>
    <scope>NUCLEOTIDE SEQUENCE [LARGE SCALE GENOMIC DNA]</scope>
    <source>
        <strain evidence="13 14">ISRA400</strain>
    </source>
</reference>
<keyword evidence="5 13" id="KW-0067">ATP-binding</keyword>
<organism evidence="13 14">
    <name type="scientific">Bradyrhizobium vignae</name>
    <dbReference type="NCBI Taxonomy" id="1549949"/>
    <lineage>
        <taxon>Bacteria</taxon>
        <taxon>Pseudomonadati</taxon>
        <taxon>Pseudomonadota</taxon>
        <taxon>Alphaproteobacteria</taxon>
        <taxon>Hyphomicrobiales</taxon>
        <taxon>Nitrobacteraceae</taxon>
        <taxon>Bradyrhizobium</taxon>
    </lineage>
</organism>
<feature type="transmembrane region" description="Helical" evidence="10">
    <location>
        <begin position="190"/>
        <end position="209"/>
    </location>
</feature>
<comment type="caution">
    <text evidence="13">The sequence shown here is derived from an EMBL/GenBank/DDBJ whole genome shotgun (WGS) entry which is preliminary data.</text>
</comment>
<protein>
    <submittedName>
        <fullName evidence="13">ABC transporter ATP-binding protein</fullName>
    </submittedName>
</protein>
<keyword evidence="3 10" id="KW-0812">Transmembrane</keyword>
<keyword evidence="4" id="KW-0547">Nucleotide-binding</keyword>
<dbReference type="InterPro" id="IPR039421">
    <property type="entry name" value="Type_1_exporter"/>
</dbReference>
<evidence type="ECO:0000256" key="3">
    <source>
        <dbReference type="ARBA" id="ARBA00022692"/>
    </source>
</evidence>
<dbReference type="InterPro" id="IPR003439">
    <property type="entry name" value="ABC_transporter-like_ATP-bd"/>
</dbReference>
<dbReference type="PANTHER" id="PTHR24221:SF654">
    <property type="entry name" value="ATP-BINDING CASSETTE SUB-FAMILY B MEMBER 6"/>
    <property type="match status" value="1"/>
</dbReference>
<dbReference type="PROSITE" id="PS00211">
    <property type="entry name" value="ABC_TRANSPORTER_1"/>
    <property type="match status" value="1"/>
</dbReference>
<dbReference type="InterPro" id="IPR011527">
    <property type="entry name" value="ABC1_TM_dom"/>
</dbReference>
<accession>A0ABS4A0F3</accession>
<evidence type="ECO:0000256" key="2">
    <source>
        <dbReference type="ARBA" id="ARBA00005417"/>
    </source>
</evidence>
<gene>
    <name evidence="13" type="ORF">JWS04_22915</name>
</gene>
<sequence length="611" mass="67612">MTNVLFKTPRLTTVQWAPLTELLRLLKIAPLPRWAAAVLIGIGFASSLAETVGITLVLFFLYLTMGQVELATSTNGLLGDALRHVASYFDNSTETAAVIFILIVARAGLAFVHALISARIGEQINEVTRNRVHQQYLSTSYSFFQRHDEAHLMEVLGTETWLISGAYSALTRIIVSACSLLLFAAFLFAFSIKITAVAFVGSILVFTGLRQLSRPIRLLGGAVKRVHQELGAHMLRSLQGMRTIRVYGQEKLHQARFEQTSAEAREIALGLARISALVSPLTEVGFLLVLCLITAFARSWGVEFATTLTTIALLYRLQPHVRDLQSDLLHLAQIEPQVRSIRLMLSTDDKAYPNPGRYPFKKLNRRILFERVSFRYETDSHPVLHELSFEIPVGKTTALVGASGAGKTTIVNLLLRLYSACEGTIWIDDLPLEQVQRTDWLSQLAIAGQDVDLIEGTVIDNIRMANQAASKQDIFQALRLAGISTFIDGLPDKYETWVGQHGLRFSGGQRQRLGLARAIVRNPEFLILDEAMSALDRNLEESIRQAIESRFRGRTILLITHRLETILGADHIVYIGAGQALAQGTPAELLDDPASPLSKELRTGRGALGTR</sequence>
<evidence type="ECO:0000313" key="14">
    <source>
        <dbReference type="Proteomes" id="UP000669317"/>
    </source>
</evidence>
<evidence type="ECO:0000256" key="4">
    <source>
        <dbReference type="ARBA" id="ARBA00022741"/>
    </source>
</evidence>
<dbReference type="Gene3D" id="3.40.50.300">
    <property type="entry name" value="P-loop containing nucleotide triphosphate hydrolases"/>
    <property type="match status" value="1"/>
</dbReference>
<dbReference type="SMART" id="SM00382">
    <property type="entry name" value="AAA"/>
    <property type="match status" value="1"/>
</dbReference>
<feature type="domain" description="ABC transmembrane type-1" evidence="12">
    <location>
        <begin position="42"/>
        <end position="297"/>
    </location>
</feature>
<comment type="function">
    <text evidence="8">Involved in beta-(1--&gt;2)glucan export. Transmembrane domains (TMD) form a pore in the inner membrane and the ATP-binding domain (NBD) is responsible for energy generation.</text>
</comment>
<name>A0ABS4A0F3_9BRAD</name>
<evidence type="ECO:0000256" key="9">
    <source>
        <dbReference type="SAM" id="MobiDB-lite"/>
    </source>
</evidence>
<evidence type="ECO:0000256" key="8">
    <source>
        <dbReference type="ARBA" id="ARBA00024722"/>
    </source>
</evidence>
<evidence type="ECO:0000259" key="12">
    <source>
        <dbReference type="PROSITE" id="PS50929"/>
    </source>
</evidence>
<dbReference type="InterPro" id="IPR036640">
    <property type="entry name" value="ABC1_TM_sf"/>
</dbReference>
<evidence type="ECO:0000256" key="5">
    <source>
        <dbReference type="ARBA" id="ARBA00022840"/>
    </source>
</evidence>
<feature type="transmembrane region" description="Helical" evidence="10">
    <location>
        <begin position="34"/>
        <end position="63"/>
    </location>
</feature>
<dbReference type="PROSITE" id="PS50929">
    <property type="entry name" value="ABC_TM1F"/>
    <property type="match status" value="1"/>
</dbReference>
<evidence type="ECO:0000256" key="6">
    <source>
        <dbReference type="ARBA" id="ARBA00022989"/>
    </source>
</evidence>
<feature type="transmembrane region" description="Helical" evidence="10">
    <location>
        <begin position="274"/>
        <end position="297"/>
    </location>
</feature>
<dbReference type="InterPro" id="IPR027417">
    <property type="entry name" value="P-loop_NTPase"/>
</dbReference>
<dbReference type="Pfam" id="PF00664">
    <property type="entry name" value="ABC_membrane"/>
    <property type="match status" value="1"/>
</dbReference>
<feature type="transmembrane region" description="Helical" evidence="10">
    <location>
        <begin position="96"/>
        <end position="116"/>
    </location>
</feature>
<feature type="region of interest" description="Disordered" evidence="9">
    <location>
        <begin position="589"/>
        <end position="611"/>
    </location>
</feature>
<evidence type="ECO:0000256" key="7">
    <source>
        <dbReference type="ARBA" id="ARBA00023136"/>
    </source>
</evidence>
<comment type="subcellular location">
    <subcellularLocation>
        <location evidence="1">Cell membrane</location>
        <topology evidence="1">Multi-pass membrane protein</topology>
    </subcellularLocation>
</comment>
<dbReference type="GO" id="GO:0005524">
    <property type="term" value="F:ATP binding"/>
    <property type="evidence" value="ECO:0007669"/>
    <property type="project" value="UniProtKB-KW"/>
</dbReference>
<keyword evidence="6 10" id="KW-1133">Transmembrane helix</keyword>
<evidence type="ECO:0000259" key="11">
    <source>
        <dbReference type="PROSITE" id="PS50893"/>
    </source>
</evidence>
<dbReference type="PROSITE" id="PS50893">
    <property type="entry name" value="ABC_TRANSPORTER_2"/>
    <property type="match status" value="1"/>
</dbReference>
<dbReference type="Gene3D" id="1.20.1560.10">
    <property type="entry name" value="ABC transporter type 1, transmembrane domain"/>
    <property type="match status" value="1"/>
</dbReference>
<dbReference type="SUPFAM" id="SSF52540">
    <property type="entry name" value="P-loop containing nucleoside triphosphate hydrolases"/>
    <property type="match status" value="1"/>
</dbReference>
<feature type="domain" description="ABC transporter" evidence="11">
    <location>
        <begin position="367"/>
        <end position="602"/>
    </location>
</feature>
<evidence type="ECO:0000313" key="13">
    <source>
        <dbReference type="EMBL" id="MBP0113883.1"/>
    </source>
</evidence>
<dbReference type="Pfam" id="PF00005">
    <property type="entry name" value="ABC_tran"/>
    <property type="match status" value="1"/>
</dbReference>
<feature type="transmembrane region" description="Helical" evidence="10">
    <location>
        <begin position="161"/>
        <end position="184"/>
    </location>
</feature>
<keyword evidence="14" id="KW-1185">Reference proteome</keyword>
<dbReference type="EMBL" id="JAGIKT010000052">
    <property type="protein sequence ID" value="MBP0113883.1"/>
    <property type="molecule type" value="Genomic_DNA"/>
</dbReference>
<dbReference type="SUPFAM" id="SSF90123">
    <property type="entry name" value="ABC transporter transmembrane region"/>
    <property type="match status" value="1"/>
</dbReference>
<dbReference type="Proteomes" id="UP000669317">
    <property type="component" value="Unassembled WGS sequence"/>
</dbReference>
<dbReference type="PANTHER" id="PTHR24221">
    <property type="entry name" value="ATP-BINDING CASSETTE SUB-FAMILY B"/>
    <property type="match status" value="1"/>
</dbReference>